<dbReference type="SUPFAM" id="SSF51197">
    <property type="entry name" value="Clavaminate synthase-like"/>
    <property type="match status" value="1"/>
</dbReference>
<reference evidence="2" key="1">
    <citation type="journal article" date="2014" name="Front. Microbiol.">
        <title>High frequency of phylogenetically diverse reductive dehalogenase-homologous genes in deep subseafloor sedimentary metagenomes.</title>
        <authorList>
            <person name="Kawai M."/>
            <person name="Futagami T."/>
            <person name="Toyoda A."/>
            <person name="Takaki Y."/>
            <person name="Nishi S."/>
            <person name="Hori S."/>
            <person name="Arai W."/>
            <person name="Tsubouchi T."/>
            <person name="Morono Y."/>
            <person name="Uchiyama I."/>
            <person name="Ito T."/>
            <person name="Fujiyama A."/>
            <person name="Inagaki F."/>
            <person name="Takami H."/>
        </authorList>
    </citation>
    <scope>NUCLEOTIDE SEQUENCE</scope>
    <source>
        <strain evidence="2">Expedition CK06-06</strain>
    </source>
</reference>
<dbReference type="Pfam" id="PF03171">
    <property type="entry name" value="2OG-FeII_Oxy"/>
    <property type="match status" value="1"/>
</dbReference>
<feature type="domain" description="Fe2OG dioxygenase" evidence="1">
    <location>
        <begin position="1"/>
        <end position="92"/>
    </location>
</feature>
<dbReference type="Gene3D" id="2.60.120.330">
    <property type="entry name" value="B-lactam Antibiotic, Isopenicillin N Synthase, Chain"/>
    <property type="match status" value="1"/>
</dbReference>
<dbReference type="InterPro" id="IPR044861">
    <property type="entry name" value="IPNS-like_FE2OG_OXY"/>
</dbReference>
<name>X0ZN20_9ZZZZ</name>
<feature type="non-terminal residue" evidence="2">
    <location>
        <position position="92"/>
    </location>
</feature>
<dbReference type="EMBL" id="BARS01058584">
    <property type="protein sequence ID" value="GAG49576.1"/>
    <property type="molecule type" value="Genomic_DNA"/>
</dbReference>
<accession>X0ZN20</accession>
<dbReference type="InterPro" id="IPR005123">
    <property type="entry name" value="Oxoglu/Fe-dep_dioxygenase_dom"/>
</dbReference>
<dbReference type="PROSITE" id="PS51471">
    <property type="entry name" value="FE2OG_OXY"/>
    <property type="match status" value="1"/>
</dbReference>
<gene>
    <name evidence="2" type="ORF">S01H1_85353</name>
</gene>
<protein>
    <recommendedName>
        <fullName evidence="1">Fe2OG dioxygenase domain-containing protein</fullName>
    </recommendedName>
</protein>
<dbReference type="InterPro" id="IPR050231">
    <property type="entry name" value="Iron_ascorbate_oxido_reductase"/>
</dbReference>
<dbReference type="PANTHER" id="PTHR47990">
    <property type="entry name" value="2-OXOGLUTARATE (2OG) AND FE(II)-DEPENDENT OXYGENASE SUPERFAMILY PROTEIN-RELATED"/>
    <property type="match status" value="1"/>
</dbReference>
<sequence>VYYPPSKAGDEAEERFGVAPHTDFGVLTLLLQDNSGGLQVQSKSGEWIEAPPIPGTLVCNIGDLLARWSNNRFASTLHRVVNRSTNARYSIP</sequence>
<comment type="caution">
    <text evidence="2">The sequence shown here is derived from an EMBL/GenBank/DDBJ whole genome shotgun (WGS) entry which is preliminary data.</text>
</comment>
<evidence type="ECO:0000313" key="2">
    <source>
        <dbReference type="EMBL" id="GAG49576.1"/>
    </source>
</evidence>
<dbReference type="AlphaFoldDB" id="X0ZN20"/>
<dbReference type="InterPro" id="IPR027443">
    <property type="entry name" value="IPNS-like_sf"/>
</dbReference>
<evidence type="ECO:0000259" key="1">
    <source>
        <dbReference type="PROSITE" id="PS51471"/>
    </source>
</evidence>
<feature type="non-terminal residue" evidence="2">
    <location>
        <position position="1"/>
    </location>
</feature>
<organism evidence="2">
    <name type="scientific">marine sediment metagenome</name>
    <dbReference type="NCBI Taxonomy" id="412755"/>
    <lineage>
        <taxon>unclassified sequences</taxon>
        <taxon>metagenomes</taxon>
        <taxon>ecological metagenomes</taxon>
    </lineage>
</organism>
<proteinExistence type="predicted"/>